<sequence length="112" mass="12976">MESRTRPTRRSRSSGSLVVAPQWCRTPDTNRERIEKLASALAEQQGWQLQIVKRPQRAFKITGLTWRSWNAASLGSGCNRRLSKDYEYRVQTSETMIDIVAIRPMLNRLAKR</sequence>
<comment type="caution">
    <text evidence="1">The sequence shown here is derived from an EMBL/GenBank/DDBJ whole genome shotgun (WGS) entry which is preliminary data.</text>
</comment>
<organism evidence="1 2">
    <name type="scientific">Phyllobacterium ifriqiyense</name>
    <dbReference type="NCBI Taxonomy" id="314238"/>
    <lineage>
        <taxon>Bacteria</taxon>
        <taxon>Pseudomonadati</taxon>
        <taxon>Pseudomonadota</taxon>
        <taxon>Alphaproteobacteria</taxon>
        <taxon>Hyphomicrobiales</taxon>
        <taxon>Phyllobacteriaceae</taxon>
        <taxon>Phyllobacterium</taxon>
    </lineage>
</organism>
<dbReference type="EMBL" id="JAUSZT010000002">
    <property type="protein sequence ID" value="MDQ0996336.1"/>
    <property type="molecule type" value="Genomic_DNA"/>
</dbReference>
<accession>A0ABU0S749</accession>
<dbReference type="Proteomes" id="UP001237780">
    <property type="component" value="Unassembled WGS sequence"/>
</dbReference>
<protein>
    <submittedName>
        <fullName evidence="1">Uncharacterized protein</fullName>
    </submittedName>
</protein>
<reference evidence="1 2" key="1">
    <citation type="submission" date="2023-07" db="EMBL/GenBank/DDBJ databases">
        <title>Comparative genomics of wheat-associated soil bacteria to identify genetic determinants of phenazine resistance.</title>
        <authorList>
            <person name="Mouncey N."/>
        </authorList>
    </citation>
    <scope>NUCLEOTIDE SEQUENCE [LARGE SCALE GENOMIC DNA]</scope>
    <source>
        <strain evidence="1 2">W4I11</strain>
    </source>
</reference>
<name>A0ABU0S749_9HYPH</name>
<evidence type="ECO:0000313" key="1">
    <source>
        <dbReference type="EMBL" id="MDQ0996336.1"/>
    </source>
</evidence>
<proteinExistence type="predicted"/>
<evidence type="ECO:0000313" key="2">
    <source>
        <dbReference type="Proteomes" id="UP001237780"/>
    </source>
</evidence>
<gene>
    <name evidence="1" type="ORF">QFZ34_001513</name>
</gene>
<dbReference type="RefSeq" id="WP_307278728.1">
    <property type="nucleotide sequence ID" value="NZ_JAUSZT010000002.1"/>
</dbReference>
<keyword evidence="2" id="KW-1185">Reference proteome</keyword>